<organism evidence="2 3">
    <name type="scientific">Daphnia magna</name>
    <dbReference type="NCBI Taxonomy" id="35525"/>
    <lineage>
        <taxon>Eukaryota</taxon>
        <taxon>Metazoa</taxon>
        <taxon>Ecdysozoa</taxon>
        <taxon>Arthropoda</taxon>
        <taxon>Crustacea</taxon>
        <taxon>Branchiopoda</taxon>
        <taxon>Diplostraca</taxon>
        <taxon>Cladocera</taxon>
        <taxon>Anomopoda</taxon>
        <taxon>Daphniidae</taxon>
        <taxon>Daphnia</taxon>
    </lineage>
</organism>
<sequence>MAFVVELSVLGVMFPWGVLVFGGGIWRCPVRRSTNSKNELLVGGGRSEVFGIMVESASSI</sequence>
<protein>
    <submittedName>
        <fullName evidence="2">Uncharacterized protein</fullName>
    </submittedName>
</protein>
<comment type="caution">
    <text evidence="2">The sequence shown here is derived from an EMBL/GenBank/DDBJ whole genome shotgun (WGS) entry which is preliminary data.</text>
</comment>
<dbReference type="AlphaFoldDB" id="A0A164DWQ2"/>
<proteinExistence type="predicted"/>
<reference evidence="2 3" key="1">
    <citation type="submission" date="2016-03" db="EMBL/GenBank/DDBJ databases">
        <title>EvidentialGene: Evidence-directed Construction of Genes on Genomes.</title>
        <authorList>
            <person name="Gilbert D.G."/>
            <person name="Choi J.-H."/>
            <person name="Mockaitis K."/>
            <person name="Colbourne J."/>
            <person name="Pfrender M."/>
        </authorList>
    </citation>
    <scope>NUCLEOTIDE SEQUENCE [LARGE SCALE GENOMIC DNA]</scope>
    <source>
        <strain evidence="2 3">Xinb3</strain>
        <tissue evidence="2">Complete organism</tissue>
    </source>
</reference>
<evidence type="ECO:0000256" key="1">
    <source>
        <dbReference type="SAM" id="Phobius"/>
    </source>
</evidence>
<gene>
    <name evidence="2" type="ORF">APZ42_009621</name>
</gene>
<name>A0A164DWQ2_9CRUS</name>
<feature type="non-terminal residue" evidence="2">
    <location>
        <position position="60"/>
    </location>
</feature>
<evidence type="ECO:0000313" key="2">
    <source>
        <dbReference type="EMBL" id="KZR96187.1"/>
    </source>
</evidence>
<evidence type="ECO:0000313" key="3">
    <source>
        <dbReference type="Proteomes" id="UP000076858"/>
    </source>
</evidence>
<keyword evidence="3" id="KW-1185">Reference proteome</keyword>
<accession>A0A164DWQ2</accession>
<feature type="transmembrane region" description="Helical" evidence="1">
    <location>
        <begin position="7"/>
        <end position="26"/>
    </location>
</feature>
<dbReference type="Proteomes" id="UP000076858">
    <property type="component" value="Unassembled WGS sequence"/>
</dbReference>
<keyword evidence="1" id="KW-0472">Membrane</keyword>
<keyword evidence="1" id="KW-0812">Transmembrane</keyword>
<keyword evidence="1" id="KW-1133">Transmembrane helix</keyword>
<dbReference type="EMBL" id="LRGB01025784">
    <property type="protein sequence ID" value="KZR96187.1"/>
    <property type="molecule type" value="Genomic_DNA"/>
</dbReference>